<keyword evidence="2" id="KW-1185">Reference proteome</keyword>
<protein>
    <recommendedName>
        <fullName evidence="3">DUF1059 domain-containing protein</fullName>
    </recommendedName>
</protein>
<name>V4HF12_9EURY</name>
<gene>
    <name evidence="1" type="ORF">K933_07603</name>
</gene>
<reference evidence="1 2" key="1">
    <citation type="journal article" date="2013" name="Genome Announc.">
        <title>Draft Genome Sequence of 'Candidatus Halobonum tyrrellensis' Strain G22, Isolated from the Hypersaline Waters of Lake Tyrrell, Australia.</title>
        <authorList>
            <person name="Ugalde J.A."/>
            <person name="Narasingarao P."/>
            <person name="Kuo S."/>
            <person name="Podell S."/>
            <person name="Allen E.E."/>
        </authorList>
    </citation>
    <scope>NUCLEOTIDE SEQUENCE [LARGE SCALE GENOMIC DNA]</scope>
    <source>
        <strain evidence="1 2">G22</strain>
    </source>
</reference>
<dbReference type="AlphaFoldDB" id="V4HF12"/>
<organism evidence="1 2">
    <name type="scientific">Candidatus Halobonum tyrrellensis G22</name>
    <dbReference type="NCBI Taxonomy" id="1324957"/>
    <lineage>
        <taxon>Archaea</taxon>
        <taxon>Methanobacteriati</taxon>
        <taxon>Methanobacteriota</taxon>
        <taxon>Stenosarchaea group</taxon>
        <taxon>Halobacteria</taxon>
        <taxon>Halobacteriales</taxon>
        <taxon>Haloferacaceae</taxon>
        <taxon>Candidatus Halobonum</taxon>
    </lineage>
</organism>
<proteinExistence type="predicted"/>
<evidence type="ECO:0000313" key="1">
    <source>
        <dbReference type="EMBL" id="ESP88698.1"/>
    </source>
</evidence>
<dbReference type="OrthoDB" id="9023at2157"/>
<dbReference type="Pfam" id="PF06348">
    <property type="entry name" value="DUF1059"/>
    <property type="match status" value="1"/>
</dbReference>
<comment type="caution">
    <text evidence="1">The sequence shown here is derived from an EMBL/GenBank/DDBJ whole genome shotgun (WGS) entry which is preliminary data.</text>
</comment>
<evidence type="ECO:0008006" key="3">
    <source>
        <dbReference type="Google" id="ProtNLM"/>
    </source>
</evidence>
<accession>V4HF12</accession>
<sequence length="56" mass="6482">MAKQVSCREMGIDCEFLVRDGDEAELVDFVKRHAANVHDMELSDQDVRDVMREADR</sequence>
<evidence type="ECO:0000313" key="2">
    <source>
        <dbReference type="Proteomes" id="UP000017840"/>
    </source>
</evidence>
<dbReference type="RefSeq" id="WP_023394106.1">
    <property type="nucleotide sequence ID" value="NZ_ASGZ01000026.1"/>
</dbReference>
<dbReference type="Proteomes" id="UP000017840">
    <property type="component" value="Unassembled WGS sequence"/>
</dbReference>
<dbReference type="InterPro" id="IPR009409">
    <property type="entry name" value="DUF1059"/>
</dbReference>
<dbReference type="EMBL" id="ASGZ01000026">
    <property type="protein sequence ID" value="ESP88698.1"/>
    <property type="molecule type" value="Genomic_DNA"/>
</dbReference>